<feature type="compositionally biased region" description="Basic and acidic residues" evidence="1">
    <location>
        <begin position="618"/>
        <end position="635"/>
    </location>
</feature>
<name>A0A9W8C492_TRIRA</name>
<dbReference type="InterPro" id="IPR039895">
    <property type="entry name" value="COBL-like"/>
</dbReference>
<dbReference type="InterPro" id="IPR003116">
    <property type="entry name" value="RBD_dom"/>
</dbReference>
<dbReference type="Gene3D" id="3.10.20.90">
    <property type="entry name" value="Phosphatidylinositol 3-kinase Catalytic Subunit, Chain A, domain 1"/>
    <property type="match status" value="1"/>
</dbReference>
<evidence type="ECO:0000259" key="2">
    <source>
        <dbReference type="PROSITE" id="PS50898"/>
    </source>
</evidence>
<dbReference type="AlphaFoldDB" id="A0A9W8C492"/>
<dbReference type="PANTHER" id="PTHR21557:SF2">
    <property type="entry name" value="CORDON-BLEU PROTEIN-LIKE 1"/>
    <property type="match status" value="1"/>
</dbReference>
<dbReference type="EMBL" id="JAFHDT010000007">
    <property type="protein sequence ID" value="KAI7807341.1"/>
    <property type="molecule type" value="Genomic_DNA"/>
</dbReference>
<feature type="region of interest" description="Disordered" evidence="1">
    <location>
        <begin position="180"/>
        <end position="199"/>
    </location>
</feature>
<feature type="region of interest" description="Disordered" evidence="1">
    <location>
        <begin position="580"/>
        <end position="685"/>
    </location>
</feature>
<sequence length="713" mass="80328">MDPQEDLTDRDITLSVQLPGGQETTATVHGSKPVMDVLVILCAQHRLVPSDHVIKLVSTNQNHISFKPNSPIGSLEFEKVLLQAKGSDDANRKKPHLPVPTVRLLINYKKSHKAVVRVNPRVPLAELMPSLCEKCEFNPDTTLLMRTYRSEERLDLTKTLNDYGIRELYAKDMKVVSTNHSAGPVSTEGVQTPVKEKNQREKGNKGFFGFFKKSKKTSEQVLTVSAPGSPELNSQHAVRETCLNGHSALPADAADMPKKRPAPRAPLMTSQSVGCELVYKDFTELSEQDTSGKQGLLSRILSTESSLKRTKRKAPPPPSDADNKENDEDDDNSSDKSRAHVAGRCPAIAEVMSELVESLQARHQRKLSSEISPTVQHQEFQAPPGCHLLRNSCEREGLTTFTVVPQRRFEVSPTQQISDTAETEQDLSPGALEHPEIHTEEPAEEEVQSELFKRASETPENLSEVLRHLEKENQTWTDVEMEKINNGRSLHLKNIKEDLELFRTGLKNLKPVGSQMTNNLRQASESIHSNIDERQERAPLETCKEENWMEEYKERRRKFIGVDGKRIKDARGKIKREFRNSQMEVDDENFPYPPPPVCWHENNSDGENASDEEMETATDARTRNRWPNRESHFDQDEALNSNTVYEGDSHLSKPKAHSTQTKPEPEPVDHGSVPLPPGHPSKSRSDACSLFALAVFQKAKHCRRGMDPKHNKR</sequence>
<keyword evidence="4" id="KW-1185">Reference proteome</keyword>
<reference evidence="3" key="1">
    <citation type="submission" date="2021-02" db="EMBL/GenBank/DDBJ databases">
        <title>Comparative genomics reveals that relaxation of natural selection precedes convergent phenotypic evolution of cavefish.</title>
        <authorList>
            <person name="Peng Z."/>
        </authorList>
    </citation>
    <scope>NUCLEOTIDE SEQUENCE</scope>
    <source>
        <tissue evidence="3">Muscle</tissue>
    </source>
</reference>
<dbReference type="Pfam" id="PF09469">
    <property type="entry name" value="Cobl"/>
    <property type="match status" value="1"/>
</dbReference>
<feature type="region of interest" description="Disordered" evidence="1">
    <location>
        <begin position="248"/>
        <end position="269"/>
    </location>
</feature>
<gene>
    <name evidence="3" type="ORF">IRJ41_002170</name>
</gene>
<dbReference type="PANTHER" id="PTHR21557">
    <property type="entry name" value="CORDON-BLEU"/>
    <property type="match status" value="1"/>
</dbReference>
<evidence type="ECO:0000256" key="1">
    <source>
        <dbReference type="SAM" id="MobiDB-lite"/>
    </source>
</evidence>
<proteinExistence type="predicted"/>
<dbReference type="GO" id="GO:0003785">
    <property type="term" value="F:actin monomer binding"/>
    <property type="evidence" value="ECO:0007669"/>
    <property type="project" value="InterPro"/>
</dbReference>
<feature type="region of interest" description="Disordered" evidence="1">
    <location>
        <begin position="287"/>
        <end position="341"/>
    </location>
</feature>
<evidence type="ECO:0000313" key="4">
    <source>
        <dbReference type="Proteomes" id="UP001059041"/>
    </source>
</evidence>
<organism evidence="3 4">
    <name type="scientific">Triplophysa rosa</name>
    <name type="common">Cave loach</name>
    <dbReference type="NCBI Taxonomy" id="992332"/>
    <lineage>
        <taxon>Eukaryota</taxon>
        <taxon>Metazoa</taxon>
        <taxon>Chordata</taxon>
        <taxon>Craniata</taxon>
        <taxon>Vertebrata</taxon>
        <taxon>Euteleostomi</taxon>
        <taxon>Actinopterygii</taxon>
        <taxon>Neopterygii</taxon>
        <taxon>Teleostei</taxon>
        <taxon>Ostariophysi</taxon>
        <taxon>Cypriniformes</taxon>
        <taxon>Nemacheilidae</taxon>
        <taxon>Triplophysa</taxon>
    </lineage>
</organism>
<evidence type="ECO:0000313" key="3">
    <source>
        <dbReference type="EMBL" id="KAI7807341.1"/>
    </source>
</evidence>
<protein>
    <submittedName>
        <fullName evidence="3">Cordon-bleu protein-like 1</fullName>
    </submittedName>
</protein>
<feature type="domain" description="RBD" evidence="2">
    <location>
        <begin position="12"/>
        <end position="85"/>
    </location>
</feature>
<dbReference type="InterPro" id="IPR019025">
    <property type="entry name" value="Cordon-bleu_ubiquitin_domain"/>
</dbReference>
<accession>A0A9W8C492</accession>
<dbReference type="Proteomes" id="UP001059041">
    <property type="component" value="Linkage Group LG7"/>
</dbReference>
<dbReference type="PROSITE" id="PS50898">
    <property type="entry name" value="RBD"/>
    <property type="match status" value="1"/>
</dbReference>
<comment type="caution">
    <text evidence="3">The sequence shown here is derived from an EMBL/GenBank/DDBJ whole genome shotgun (WGS) entry which is preliminary data.</text>
</comment>
<dbReference type="GO" id="GO:0007165">
    <property type="term" value="P:signal transduction"/>
    <property type="evidence" value="ECO:0007669"/>
    <property type="project" value="InterPro"/>
</dbReference>